<reference evidence="3 4" key="1">
    <citation type="submission" date="2017-12" db="EMBL/GenBank/DDBJ databases">
        <title>Genomes of bacteria within cyanobacterial aggregates.</title>
        <authorList>
            <person name="Cai H."/>
        </authorList>
    </citation>
    <scope>NUCLEOTIDE SEQUENCE [LARGE SCALE GENOMIC DNA]</scope>
    <source>
        <strain evidence="3 4">TH16</strain>
    </source>
</reference>
<dbReference type="Pfam" id="PF00196">
    <property type="entry name" value="GerE"/>
    <property type="match status" value="1"/>
</dbReference>
<gene>
    <name evidence="3" type="ORF">C0V82_05440</name>
</gene>
<proteinExistence type="predicted"/>
<sequence>MGKVLIADDHPLVRDGLRTVVAVALDRCELFEASDLDEVIRIVDREGDFDLVLLDLNMPGNNGFAGLASLRARYPALPVVMVSAACDRQVVNEALRHGAAGFVPKSLPRGMIAKALHQVLGGDVYVPDDLEDAPAPAPSGEDQEIIRRIDTLTPQQRKVLELVVAGRLNKEIAYELDVTETTVKAHVSAILQKMRVFSRTQAVILANKVNFAPAPGTPQVSARAAAQ</sequence>
<dbReference type="PANTHER" id="PTHR45566">
    <property type="entry name" value="HTH-TYPE TRANSCRIPTIONAL REGULATOR YHJB-RELATED"/>
    <property type="match status" value="1"/>
</dbReference>
<dbReference type="SUPFAM" id="SSF46894">
    <property type="entry name" value="C-terminal effector domain of the bipartite response regulators"/>
    <property type="match status" value="1"/>
</dbReference>
<evidence type="ECO:0000313" key="4">
    <source>
        <dbReference type="Proteomes" id="UP000234752"/>
    </source>
</evidence>
<dbReference type="GO" id="GO:0003677">
    <property type="term" value="F:DNA binding"/>
    <property type="evidence" value="ECO:0007669"/>
    <property type="project" value="UniProtKB-KW"/>
</dbReference>
<keyword evidence="4" id="KW-1185">Reference proteome</keyword>
<organism evidence="3 4">
    <name type="scientific">Niveispirillum cyanobacteriorum</name>
    <dbReference type="NCBI Taxonomy" id="1612173"/>
    <lineage>
        <taxon>Bacteria</taxon>
        <taxon>Pseudomonadati</taxon>
        <taxon>Pseudomonadota</taxon>
        <taxon>Alphaproteobacteria</taxon>
        <taxon>Rhodospirillales</taxon>
        <taxon>Azospirillaceae</taxon>
        <taxon>Niveispirillum</taxon>
    </lineage>
</organism>
<dbReference type="InterPro" id="IPR036388">
    <property type="entry name" value="WH-like_DNA-bd_sf"/>
</dbReference>
<dbReference type="SMART" id="SM00448">
    <property type="entry name" value="REC"/>
    <property type="match status" value="1"/>
</dbReference>
<dbReference type="OrthoDB" id="9805444at2"/>
<dbReference type="GO" id="GO:0000160">
    <property type="term" value="P:phosphorelay signal transduction system"/>
    <property type="evidence" value="ECO:0007669"/>
    <property type="project" value="InterPro"/>
</dbReference>
<dbReference type="CDD" id="cd17535">
    <property type="entry name" value="REC_NarL-like"/>
    <property type="match status" value="1"/>
</dbReference>
<evidence type="ECO:0000313" key="3">
    <source>
        <dbReference type="EMBL" id="AUN29725.1"/>
    </source>
</evidence>
<accession>A0A2K9NC33</accession>
<dbReference type="SMART" id="SM00421">
    <property type="entry name" value="HTH_LUXR"/>
    <property type="match status" value="1"/>
</dbReference>
<dbReference type="AlphaFoldDB" id="A0A2K9NC33"/>
<keyword evidence="1" id="KW-0597">Phosphoprotein</keyword>
<dbReference type="InterPro" id="IPR016032">
    <property type="entry name" value="Sig_transdc_resp-reg_C-effctor"/>
</dbReference>
<dbReference type="InterPro" id="IPR000792">
    <property type="entry name" value="Tscrpt_reg_LuxR_C"/>
</dbReference>
<dbReference type="InterPro" id="IPR001789">
    <property type="entry name" value="Sig_transdc_resp-reg_receiver"/>
</dbReference>
<dbReference type="PROSITE" id="PS50043">
    <property type="entry name" value="HTH_LUXR_2"/>
    <property type="match status" value="1"/>
</dbReference>
<dbReference type="PRINTS" id="PR00038">
    <property type="entry name" value="HTHLUXR"/>
</dbReference>
<name>A0A2K9NC33_9PROT</name>
<dbReference type="GO" id="GO:0006355">
    <property type="term" value="P:regulation of DNA-templated transcription"/>
    <property type="evidence" value="ECO:0007669"/>
    <property type="project" value="InterPro"/>
</dbReference>
<dbReference type="Proteomes" id="UP000234752">
    <property type="component" value="Chromosome eg_1"/>
</dbReference>
<dbReference type="PANTHER" id="PTHR45566:SF1">
    <property type="entry name" value="HTH-TYPE TRANSCRIPTIONAL REGULATOR YHJB-RELATED"/>
    <property type="match status" value="1"/>
</dbReference>
<dbReference type="EMBL" id="CP025611">
    <property type="protein sequence ID" value="AUN29725.1"/>
    <property type="molecule type" value="Genomic_DNA"/>
</dbReference>
<evidence type="ECO:0000256" key="2">
    <source>
        <dbReference type="ARBA" id="ARBA00023125"/>
    </source>
</evidence>
<dbReference type="InterPro" id="IPR051015">
    <property type="entry name" value="EvgA-like"/>
</dbReference>
<dbReference type="RefSeq" id="WP_102111447.1">
    <property type="nucleotide sequence ID" value="NZ_BMGN01000003.1"/>
</dbReference>
<dbReference type="Pfam" id="PF00072">
    <property type="entry name" value="Response_reg"/>
    <property type="match status" value="1"/>
</dbReference>
<dbReference type="InterPro" id="IPR011006">
    <property type="entry name" value="CheY-like_superfamily"/>
</dbReference>
<dbReference type="Gene3D" id="1.10.10.10">
    <property type="entry name" value="Winged helix-like DNA-binding domain superfamily/Winged helix DNA-binding domain"/>
    <property type="match status" value="1"/>
</dbReference>
<dbReference type="PROSITE" id="PS50110">
    <property type="entry name" value="RESPONSE_REGULATORY"/>
    <property type="match status" value="1"/>
</dbReference>
<dbReference type="Gene3D" id="3.40.50.2300">
    <property type="match status" value="1"/>
</dbReference>
<protein>
    <submittedName>
        <fullName evidence="3">DNA-binding response regulator</fullName>
    </submittedName>
</protein>
<dbReference type="CDD" id="cd06170">
    <property type="entry name" value="LuxR_C_like"/>
    <property type="match status" value="1"/>
</dbReference>
<dbReference type="InterPro" id="IPR058245">
    <property type="entry name" value="NreC/VraR/RcsB-like_REC"/>
</dbReference>
<dbReference type="SUPFAM" id="SSF52172">
    <property type="entry name" value="CheY-like"/>
    <property type="match status" value="1"/>
</dbReference>
<dbReference type="KEGG" id="ncb:C0V82_05440"/>
<dbReference type="PROSITE" id="PS00622">
    <property type="entry name" value="HTH_LUXR_1"/>
    <property type="match status" value="1"/>
</dbReference>
<keyword evidence="2 3" id="KW-0238">DNA-binding</keyword>
<evidence type="ECO:0000256" key="1">
    <source>
        <dbReference type="ARBA" id="ARBA00022553"/>
    </source>
</evidence>